<accession>A0AA38S0V6</accession>
<name>A0AA38S0V6_9PEZI</name>
<reference evidence="2" key="1">
    <citation type="submission" date="2022-07" db="EMBL/GenBank/DDBJ databases">
        <title>Fungi with potential for degradation of polypropylene.</title>
        <authorList>
            <person name="Gostincar C."/>
        </authorList>
    </citation>
    <scope>NUCLEOTIDE SEQUENCE</scope>
    <source>
        <strain evidence="2">EXF-13287</strain>
    </source>
</reference>
<gene>
    <name evidence="2" type="ORF">NKR19_g4182</name>
</gene>
<dbReference type="AlphaFoldDB" id="A0AA38S0V6"/>
<protein>
    <recommendedName>
        <fullName evidence="4">LEA domain-containing protein</fullName>
    </recommendedName>
</protein>
<evidence type="ECO:0008006" key="4">
    <source>
        <dbReference type="Google" id="ProtNLM"/>
    </source>
</evidence>
<evidence type="ECO:0000313" key="3">
    <source>
        <dbReference type="Proteomes" id="UP001174691"/>
    </source>
</evidence>
<feature type="region of interest" description="Disordered" evidence="1">
    <location>
        <begin position="81"/>
        <end position="141"/>
    </location>
</feature>
<organism evidence="2 3">
    <name type="scientific">Coniochaeta hoffmannii</name>
    <dbReference type="NCBI Taxonomy" id="91930"/>
    <lineage>
        <taxon>Eukaryota</taxon>
        <taxon>Fungi</taxon>
        <taxon>Dikarya</taxon>
        <taxon>Ascomycota</taxon>
        <taxon>Pezizomycotina</taxon>
        <taxon>Sordariomycetes</taxon>
        <taxon>Sordariomycetidae</taxon>
        <taxon>Coniochaetales</taxon>
        <taxon>Coniochaetaceae</taxon>
        <taxon>Coniochaeta</taxon>
    </lineage>
</organism>
<evidence type="ECO:0000256" key="1">
    <source>
        <dbReference type="SAM" id="MobiDB-lite"/>
    </source>
</evidence>
<dbReference type="Proteomes" id="UP001174691">
    <property type="component" value="Unassembled WGS sequence"/>
</dbReference>
<proteinExistence type="predicted"/>
<evidence type="ECO:0000313" key="2">
    <source>
        <dbReference type="EMBL" id="KAJ9156757.1"/>
    </source>
</evidence>
<sequence>MSSSLQIAARRVATLQIPRTIASSAPRAAFSTSIQLQKSATETAKDALKTVDRAVSDKLVDGIDIGATVAQKAKEVSEDILPGSKNTGAASEVKGQAKGKASELAGEAKGKTDEVVGEAKGKANELAGKAKGTAEQAQRKL</sequence>
<comment type="caution">
    <text evidence="2">The sequence shown here is derived from an EMBL/GenBank/DDBJ whole genome shotgun (WGS) entry which is preliminary data.</text>
</comment>
<keyword evidence="3" id="KW-1185">Reference proteome</keyword>
<dbReference type="EMBL" id="JANBVN010000051">
    <property type="protein sequence ID" value="KAJ9156757.1"/>
    <property type="molecule type" value="Genomic_DNA"/>
</dbReference>
<feature type="compositionally biased region" description="Basic and acidic residues" evidence="1">
    <location>
        <begin position="106"/>
        <end position="123"/>
    </location>
</feature>